<protein>
    <submittedName>
        <fullName evidence="1">MmcQ/YjbR family DNA-binding protein</fullName>
    </submittedName>
</protein>
<reference evidence="1" key="1">
    <citation type="journal article" date="2021" name="PeerJ">
        <title>Extensive microbial diversity within the chicken gut microbiome revealed by metagenomics and culture.</title>
        <authorList>
            <person name="Gilroy R."/>
            <person name="Ravi A."/>
            <person name="Getino M."/>
            <person name="Pursley I."/>
            <person name="Horton D.L."/>
            <person name="Alikhan N.F."/>
            <person name="Baker D."/>
            <person name="Gharbi K."/>
            <person name="Hall N."/>
            <person name="Watson M."/>
            <person name="Adriaenssens E.M."/>
            <person name="Foster-Nyarko E."/>
            <person name="Jarju S."/>
            <person name="Secka A."/>
            <person name="Antonio M."/>
            <person name="Oren A."/>
            <person name="Chaudhuri R.R."/>
            <person name="La Ragione R."/>
            <person name="Hildebrand F."/>
            <person name="Pallen M.J."/>
        </authorList>
    </citation>
    <scope>NUCLEOTIDE SEQUENCE</scope>
    <source>
        <strain evidence="1">23274</strain>
    </source>
</reference>
<sequence length="129" mass="15534">MDIEAFREYCLSLPYVTEKMPFTGLRDSYSRDVLCFYIGSKWFCFVNIEIFDRCCLKSTPEEAEELRLQYEGIRPAWHMNKRMWNDVYFNQDVPDSRIKELVRQSYNLVYKSLTKKEKLSIEISQQAEE</sequence>
<evidence type="ECO:0000313" key="1">
    <source>
        <dbReference type="EMBL" id="HIX03474.1"/>
    </source>
</evidence>
<dbReference type="PANTHER" id="PTHR35145">
    <property type="entry name" value="CYTOPLASMIC PROTEIN-RELATED"/>
    <property type="match status" value="1"/>
</dbReference>
<dbReference type="InterPro" id="IPR038056">
    <property type="entry name" value="YjbR-like_sf"/>
</dbReference>
<dbReference type="SUPFAM" id="SSF142906">
    <property type="entry name" value="YjbR-like"/>
    <property type="match status" value="1"/>
</dbReference>
<dbReference type="AlphaFoldDB" id="A0A9D2ABD9"/>
<dbReference type="InterPro" id="IPR058532">
    <property type="entry name" value="YjbR/MT2646/Rv2570-like"/>
</dbReference>
<dbReference type="Proteomes" id="UP000824202">
    <property type="component" value="Unassembled WGS sequence"/>
</dbReference>
<evidence type="ECO:0000313" key="2">
    <source>
        <dbReference type="Proteomes" id="UP000824202"/>
    </source>
</evidence>
<dbReference type="EMBL" id="DXFT01000099">
    <property type="protein sequence ID" value="HIX03474.1"/>
    <property type="molecule type" value="Genomic_DNA"/>
</dbReference>
<organism evidence="1 2">
    <name type="scientific">Candidatus Odoribacter faecigallinarum</name>
    <dbReference type="NCBI Taxonomy" id="2838706"/>
    <lineage>
        <taxon>Bacteria</taxon>
        <taxon>Pseudomonadati</taxon>
        <taxon>Bacteroidota</taxon>
        <taxon>Bacteroidia</taxon>
        <taxon>Bacteroidales</taxon>
        <taxon>Odoribacteraceae</taxon>
        <taxon>Odoribacter</taxon>
    </lineage>
</organism>
<dbReference type="InterPro" id="IPR007351">
    <property type="entry name" value="YjbR"/>
</dbReference>
<keyword evidence="1" id="KW-0238">DNA-binding</keyword>
<name>A0A9D2ABD9_9BACT</name>
<proteinExistence type="predicted"/>
<dbReference type="Pfam" id="PF04237">
    <property type="entry name" value="YjbR"/>
    <property type="match status" value="1"/>
</dbReference>
<dbReference type="PANTHER" id="PTHR35145:SF1">
    <property type="entry name" value="CYTOPLASMIC PROTEIN"/>
    <property type="match status" value="1"/>
</dbReference>
<dbReference type="Gene3D" id="3.90.1150.30">
    <property type="match status" value="1"/>
</dbReference>
<accession>A0A9D2ABD9</accession>
<dbReference type="GO" id="GO:0003677">
    <property type="term" value="F:DNA binding"/>
    <property type="evidence" value="ECO:0007669"/>
    <property type="project" value="UniProtKB-KW"/>
</dbReference>
<gene>
    <name evidence="1" type="ORF">H9863_05075</name>
</gene>
<reference evidence="1" key="2">
    <citation type="submission" date="2021-04" db="EMBL/GenBank/DDBJ databases">
        <authorList>
            <person name="Gilroy R."/>
        </authorList>
    </citation>
    <scope>NUCLEOTIDE SEQUENCE</scope>
    <source>
        <strain evidence="1">23274</strain>
    </source>
</reference>
<comment type="caution">
    <text evidence="1">The sequence shown here is derived from an EMBL/GenBank/DDBJ whole genome shotgun (WGS) entry which is preliminary data.</text>
</comment>